<dbReference type="OrthoDB" id="10439331at2759"/>
<proteinExistence type="predicted"/>
<evidence type="ECO:0000313" key="2">
    <source>
        <dbReference type="Proteomes" id="UP000887013"/>
    </source>
</evidence>
<reference evidence="1" key="1">
    <citation type="submission" date="2020-08" db="EMBL/GenBank/DDBJ databases">
        <title>Multicomponent nature underlies the extraordinary mechanical properties of spider dragline silk.</title>
        <authorList>
            <person name="Kono N."/>
            <person name="Nakamura H."/>
            <person name="Mori M."/>
            <person name="Yoshida Y."/>
            <person name="Ohtoshi R."/>
            <person name="Malay A.D."/>
            <person name="Moran D.A.P."/>
            <person name="Tomita M."/>
            <person name="Numata K."/>
            <person name="Arakawa K."/>
        </authorList>
    </citation>
    <scope>NUCLEOTIDE SEQUENCE</scope>
</reference>
<accession>A0A8X6MJ38</accession>
<gene>
    <name evidence="1" type="ORF">NPIL_462081</name>
</gene>
<dbReference type="EMBL" id="BMAW01092737">
    <property type="protein sequence ID" value="GFS56638.1"/>
    <property type="molecule type" value="Genomic_DNA"/>
</dbReference>
<keyword evidence="2" id="KW-1185">Reference proteome</keyword>
<evidence type="ECO:0000313" key="1">
    <source>
        <dbReference type="EMBL" id="GFS56638.1"/>
    </source>
</evidence>
<organism evidence="1 2">
    <name type="scientific">Nephila pilipes</name>
    <name type="common">Giant wood spider</name>
    <name type="synonym">Nephila maculata</name>
    <dbReference type="NCBI Taxonomy" id="299642"/>
    <lineage>
        <taxon>Eukaryota</taxon>
        <taxon>Metazoa</taxon>
        <taxon>Ecdysozoa</taxon>
        <taxon>Arthropoda</taxon>
        <taxon>Chelicerata</taxon>
        <taxon>Arachnida</taxon>
        <taxon>Araneae</taxon>
        <taxon>Araneomorphae</taxon>
        <taxon>Entelegynae</taxon>
        <taxon>Araneoidea</taxon>
        <taxon>Nephilidae</taxon>
        <taxon>Nephila</taxon>
    </lineage>
</organism>
<sequence>MTKNFRPHLMTGSFHFVTTRFGEHLFLPVVNFAELAPSRALYANAEFVAMFTIPELAKIMINKVFPLWNGKENANTSAVKRKKSKWPKSKARSERKMRRPSIFTPIYHSISPKVKKGPFHKDPARYTQLSPKAMATLSFKAARFFSLNRSGGQHWIQNERQIIV</sequence>
<dbReference type="Proteomes" id="UP000887013">
    <property type="component" value="Unassembled WGS sequence"/>
</dbReference>
<protein>
    <submittedName>
        <fullName evidence="1">Uncharacterized protein</fullName>
    </submittedName>
</protein>
<comment type="caution">
    <text evidence="1">The sequence shown here is derived from an EMBL/GenBank/DDBJ whole genome shotgun (WGS) entry which is preliminary data.</text>
</comment>
<name>A0A8X6MJ38_NEPPI</name>
<dbReference type="AlphaFoldDB" id="A0A8X6MJ38"/>